<evidence type="ECO:0008006" key="3">
    <source>
        <dbReference type="Google" id="ProtNLM"/>
    </source>
</evidence>
<dbReference type="AlphaFoldDB" id="A0A8T4GVP1"/>
<dbReference type="InterPro" id="IPR055927">
    <property type="entry name" value="DUF7504"/>
</dbReference>
<sequence length="216" mass="23371">MSTEMEEPQHNLRDSPLPVDALAQGRSVLIRGPAMSGKYDLLLALLGALADDAMFVSTSRQVTGARRDFAAYGDPDGLAVVDCSSRVSGQETGGGDLVRYVSSPKNLTEIGVKFTELVESFETDGADAAVGIHSLSELLIYWDVDRVYQFLRVLLAECRDLDWPAAAVVDDDAAGEQAATTLTQPFDAVIATRADEDGRTFQYRESGSQPSDWTVF</sequence>
<evidence type="ECO:0000313" key="1">
    <source>
        <dbReference type="EMBL" id="MBP1986133.1"/>
    </source>
</evidence>
<comment type="caution">
    <text evidence="1">The sequence shown here is derived from an EMBL/GenBank/DDBJ whole genome shotgun (WGS) entry which is preliminary data.</text>
</comment>
<proteinExistence type="predicted"/>
<name>A0A8T4GVP1_9EURY</name>
<gene>
    <name evidence="1" type="ORF">J2753_000606</name>
</gene>
<organism evidence="1 2">
    <name type="scientific">Halolamina salifodinae</name>
    <dbReference type="NCBI Taxonomy" id="1202767"/>
    <lineage>
        <taxon>Archaea</taxon>
        <taxon>Methanobacteriati</taxon>
        <taxon>Methanobacteriota</taxon>
        <taxon>Stenosarchaea group</taxon>
        <taxon>Halobacteria</taxon>
        <taxon>Halobacteriales</taxon>
        <taxon>Haloferacaceae</taxon>
    </lineage>
</organism>
<dbReference type="EMBL" id="JAGGLC010000001">
    <property type="protein sequence ID" value="MBP1986133.1"/>
    <property type="molecule type" value="Genomic_DNA"/>
</dbReference>
<dbReference type="Proteomes" id="UP000823736">
    <property type="component" value="Unassembled WGS sequence"/>
</dbReference>
<protein>
    <recommendedName>
        <fullName evidence="3">RecA-superfamily ATPase, KaiC/GvpD/RAD55 family</fullName>
    </recommendedName>
</protein>
<evidence type="ECO:0000313" key="2">
    <source>
        <dbReference type="Proteomes" id="UP000823736"/>
    </source>
</evidence>
<dbReference type="OrthoDB" id="70318at2157"/>
<dbReference type="Pfam" id="PF24336">
    <property type="entry name" value="DUF7504"/>
    <property type="match status" value="1"/>
</dbReference>
<accession>A0A8T4GVP1</accession>
<dbReference type="InterPro" id="IPR027417">
    <property type="entry name" value="P-loop_NTPase"/>
</dbReference>
<keyword evidence="2" id="KW-1185">Reference proteome</keyword>
<reference evidence="1" key="1">
    <citation type="submission" date="2021-03" db="EMBL/GenBank/DDBJ databases">
        <title>Genomic Encyclopedia of Type Strains, Phase IV (KMG-IV): sequencing the most valuable type-strain genomes for metagenomic binning, comparative biology and taxonomic classification.</title>
        <authorList>
            <person name="Goeker M."/>
        </authorList>
    </citation>
    <scope>NUCLEOTIDE SEQUENCE</scope>
    <source>
        <strain evidence="1">DSM 26232</strain>
    </source>
</reference>
<dbReference type="RefSeq" id="WP_209490325.1">
    <property type="nucleotide sequence ID" value="NZ_JAGGLC010000001.1"/>
</dbReference>
<dbReference type="Gene3D" id="3.40.50.300">
    <property type="entry name" value="P-loop containing nucleotide triphosphate hydrolases"/>
    <property type="match status" value="1"/>
</dbReference>